<dbReference type="GO" id="GO:0004359">
    <property type="term" value="F:glutaminase activity"/>
    <property type="evidence" value="ECO:0007669"/>
    <property type="project" value="UniProtKB-EC"/>
</dbReference>
<comment type="catalytic activity">
    <reaction evidence="8">
        <text>L-glutamine + H2O = L-glutamate + NH4(+)</text>
        <dbReference type="Rhea" id="RHEA:15889"/>
        <dbReference type="ChEBI" id="CHEBI:15377"/>
        <dbReference type="ChEBI" id="CHEBI:28938"/>
        <dbReference type="ChEBI" id="CHEBI:29985"/>
        <dbReference type="ChEBI" id="CHEBI:58359"/>
        <dbReference type="EC" id="3.5.1.2"/>
    </reaction>
</comment>
<keyword evidence="1 8" id="KW-0963">Cytoplasm</keyword>
<evidence type="ECO:0000256" key="5">
    <source>
        <dbReference type="ARBA" id="ARBA00022801"/>
    </source>
</evidence>
<evidence type="ECO:0000313" key="10">
    <source>
        <dbReference type="Proteomes" id="UP000188613"/>
    </source>
</evidence>
<dbReference type="CDD" id="cd01740">
    <property type="entry name" value="GATase1_FGAR_AT"/>
    <property type="match status" value="1"/>
</dbReference>
<comment type="catalytic activity">
    <reaction evidence="8">
        <text>N(2)-formyl-N(1)-(5-phospho-beta-D-ribosyl)glycinamide + L-glutamine + ATP + H2O = 2-formamido-N(1)-(5-O-phospho-beta-D-ribosyl)acetamidine + L-glutamate + ADP + phosphate + H(+)</text>
        <dbReference type="Rhea" id="RHEA:17129"/>
        <dbReference type="ChEBI" id="CHEBI:15377"/>
        <dbReference type="ChEBI" id="CHEBI:15378"/>
        <dbReference type="ChEBI" id="CHEBI:29985"/>
        <dbReference type="ChEBI" id="CHEBI:30616"/>
        <dbReference type="ChEBI" id="CHEBI:43474"/>
        <dbReference type="ChEBI" id="CHEBI:58359"/>
        <dbReference type="ChEBI" id="CHEBI:147286"/>
        <dbReference type="ChEBI" id="CHEBI:147287"/>
        <dbReference type="ChEBI" id="CHEBI:456216"/>
        <dbReference type="EC" id="6.3.5.3"/>
    </reaction>
</comment>
<dbReference type="Gene3D" id="3.40.50.880">
    <property type="match status" value="1"/>
</dbReference>
<evidence type="ECO:0000256" key="7">
    <source>
        <dbReference type="ARBA" id="ARBA00022962"/>
    </source>
</evidence>
<feature type="active site" evidence="8">
    <location>
        <position position="196"/>
    </location>
</feature>
<dbReference type="InterPro" id="IPR010075">
    <property type="entry name" value="PRibForGlyAmidine_synth_PurQ"/>
</dbReference>
<keyword evidence="10" id="KW-1185">Reference proteome</keyword>
<keyword evidence="7 8" id="KW-0315">Glutamine amidotransferase</keyword>
<name>A0A1V2AAH4_9BACI</name>
<dbReference type="NCBIfam" id="NF002957">
    <property type="entry name" value="PRK03619.1"/>
    <property type="match status" value="1"/>
</dbReference>
<keyword evidence="4 8" id="KW-0658">Purine biosynthesis</keyword>
<feature type="active site" evidence="8">
    <location>
        <position position="194"/>
    </location>
</feature>
<dbReference type="STRING" id="1714355.BTO28_03360"/>
<dbReference type="Proteomes" id="UP000188613">
    <property type="component" value="Unassembled WGS sequence"/>
</dbReference>
<dbReference type="SMART" id="SM01211">
    <property type="entry name" value="GATase_5"/>
    <property type="match status" value="1"/>
</dbReference>
<dbReference type="PIRSF" id="PIRSF001586">
    <property type="entry name" value="FGAM_synth_I"/>
    <property type="match status" value="1"/>
</dbReference>
<dbReference type="RefSeq" id="WP_076764037.1">
    <property type="nucleotide sequence ID" value="NZ_MSFI01000006.1"/>
</dbReference>
<evidence type="ECO:0000256" key="8">
    <source>
        <dbReference type="HAMAP-Rule" id="MF_00421"/>
    </source>
</evidence>
<organism evidence="9 10">
    <name type="scientific">Domibacillus epiphyticus</name>
    <dbReference type="NCBI Taxonomy" id="1714355"/>
    <lineage>
        <taxon>Bacteria</taxon>
        <taxon>Bacillati</taxon>
        <taxon>Bacillota</taxon>
        <taxon>Bacilli</taxon>
        <taxon>Bacillales</taxon>
        <taxon>Bacillaceae</taxon>
        <taxon>Domibacillus</taxon>
    </lineage>
</organism>
<dbReference type="GO" id="GO:0004642">
    <property type="term" value="F:phosphoribosylformylglycinamidine synthase activity"/>
    <property type="evidence" value="ECO:0007669"/>
    <property type="project" value="UniProtKB-UniRule"/>
</dbReference>
<keyword evidence="5 8" id="KW-0378">Hydrolase</keyword>
<dbReference type="EC" id="6.3.5.3" evidence="8"/>
<accession>A0A1V2AAH4</accession>
<dbReference type="PROSITE" id="PS51273">
    <property type="entry name" value="GATASE_TYPE_1"/>
    <property type="match status" value="1"/>
</dbReference>
<dbReference type="HAMAP" id="MF_00421">
    <property type="entry name" value="PurQ"/>
    <property type="match status" value="1"/>
</dbReference>
<feature type="active site" description="Nucleophile" evidence="8">
    <location>
        <position position="86"/>
    </location>
</feature>
<keyword evidence="6 8" id="KW-0067">ATP-binding</keyword>
<evidence type="ECO:0000256" key="3">
    <source>
        <dbReference type="ARBA" id="ARBA00022741"/>
    </source>
</evidence>
<dbReference type="GO" id="GO:0006189">
    <property type="term" value="P:'de novo' IMP biosynthetic process"/>
    <property type="evidence" value="ECO:0007669"/>
    <property type="project" value="UniProtKB-UniRule"/>
</dbReference>
<dbReference type="PANTHER" id="PTHR47552:SF1">
    <property type="entry name" value="PHOSPHORIBOSYLFORMYLGLYCINAMIDINE SYNTHASE SUBUNIT PURQ"/>
    <property type="match status" value="1"/>
</dbReference>
<comment type="subcellular location">
    <subcellularLocation>
        <location evidence="8">Cytoplasm</location>
    </subcellularLocation>
</comment>
<evidence type="ECO:0000313" key="9">
    <source>
        <dbReference type="EMBL" id="OMP68006.1"/>
    </source>
</evidence>
<keyword evidence="3 8" id="KW-0547">Nucleotide-binding</keyword>
<comment type="subunit">
    <text evidence="8">Part of the FGAM synthase complex composed of 1 PurL, 1 PurQ and 2 PurS subunits.</text>
</comment>
<dbReference type="GO" id="GO:0005524">
    <property type="term" value="F:ATP binding"/>
    <property type="evidence" value="ECO:0007669"/>
    <property type="project" value="UniProtKB-KW"/>
</dbReference>
<dbReference type="InterPro" id="IPR029062">
    <property type="entry name" value="Class_I_gatase-like"/>
</dbReference>
<protein>
    <recommendedName>
        <fullName evidence="8">Phosphoribosylformylglycinamidine synthase subunit PurQ</fullName>
        <shortName evidence="8">FGAM synthase</shortName>
        <ecNumber evidence="8">6.3.5.3</ecNumber>
    </recommendedName>
    <alternativeName>
        <fullName evidence="8">Formylglycinamide ribonucleotide amidotransferase subunit I</fullName>
        <shortName evidence="8">FGAR amidotransferase I</shortName>
        <shortName evidence="8">FGAR-AT I</shortName>
    </alternativeName>
    <alternativeName>
        <fullName evidence="8">Glutaminase PurQ</fullName>
        <ecNumber evidence="8">3.5.1.2</ecNumber>
    </alternativeName>
    <alternativeName>
        <fullName evidence="8">Phosphoribosylformylglycinamidine synthase subunit I</fullName>
    </alternativeName>
</protein>
<keyword evidence="2 8" id="KW-0436">Ligase</keyword>
<dbReference type="GO" id="GO:0005737">
    <property type="term" value="C:cytoplasm"/>
    <property type="evidence" value="ECO:0007669"/>
    <property type="project" value="UniProtKB-SubCell"/>
</dbReference>
<dbReference type="PANTHER" id="PTHR47552">
    <property type="entry name" value="PHOSPHORIBOSYLFORMYLGLYCINAMIDINE SYNTHASE SUBUNIT PURQ"/>
    <property type="match status" value="1"/>
</dbReference>
<dbReference type="UniPathway" id="UPA00074">
    <property type="reaction ID" value="UER00128"/>
</dbReference>
<evidence type="ECO:0000256" key="1">
    <source>
        <dbReference type="ARBA" id="ARBA00022490"/>
    </source>
</evidence>
<dbReference type="NCBIfam" id="TIGR01737">
    <property type="entry name" value="FGAM_synth_I"/>
    <property type="match status" value="1"/>
</dbReference>
<dbReference type="FunFam" id="3.40.50.880:FF:000019">
    <property type="entry name" value="Phosphoribosylformylglycinamidine synthase subunit PurQ"/>
    <property type="match status" value="1"/>
</dbReference>
<sequence>MKFAVIVFPGSNCDVDMYHAVKDELGEQVDLVWHDADNLDQYDGILLPGGFSYGDYLRSGAIAHMSKVMAAVKKAAEAGKPVLGVCNGFQILLESGLLPGAMLRNKNLKFICRTVELAVENNETMFTSLYEKGEKIRIPVAHGEGNYYCDDETLAKLQANNQIAFTYASDVNGSLSDIAGITNEKGNVLGMMPHPERAVDDLLGSADGLKLFQSIVKHWRDSHVVNA</sequence>
<dbReference type="EC" id="3.5.1.2" evidence="8"/>
<comment type="function">
    <text evidence="8">Part of the phosphoribosylformylglycinamidine synthase complex involved in the purines biosynthetic pathway. Catalyzes the ATP-dependent conversion of formylglycinamide ribonucleotide (FGAR) and glutamine to yield formylglycinamidine ribonucleotide (FGAM) and glutamate. The FGAM synthase complex is composed of three subunits. PurQ produces an ammonia molecule by converting glutamine to glutamate. PurL transfers the ammonia molecule to FGAR to form FGAM in an ATP-dependent manner. PurS interacts with PurQ and PurL and is thought to assist in the transfer of the ammonia molecule from PurQ to PurL.</text>
</comment>
<dbReference type="AlphaFoldDB" id="A0A1V2AAH4"/>
<evidence type="ECO:0000256" key="2">
    <source>
        <dbReference type="ARBA" id="ARBA00022598"/>
    </source>
</evidence>
<proteinExistence type="inferred from homology"/>
<dbReference type="Pfam" id="PF13507">
    <property type="entry name" value="GATase_5"/>
    <property type="match status" value="1"/>
</dbReference>
<gene>
    <name evidence="8" type="primary">purQ</name>
    <name evidence="9" type="ORF">BTO28_03360</name>
</gene>
<comment type="pathway">
    <text evidence="8">Purine metabolism; IMP biosynthesis via de novo pathway; 5-amino-1-(5-phospho-D-ribosyl)imidazole from N(2)-formyl-N(1)-(5-phospho-D-ribosyl)glycinamide: step 1/2.</text>
</comment>
<reference evidence="9 10" key="1">
    <citation type="submission" date="2016-12" db="EMBL/GenBank/DDBJ databases">
        <title>Domibacillus sp. SAB 38T whole genome sequencing.</title>
        <authorList>
            <person name="Verma A."/>
            <person name="Ojha A.K."/>
            <person name="Krishnamurthi S."/>
        </authorList>
    </citation>
    <scope>NUCLEOTIDE SEQUENCE [LARGE SCALE GENOMIC DNA]</scope>
    <source>
        <strain evidence="9 10">SAB 38</strain>
    </source>
</reference>
<evidence type="ECO:0000256" key="6">
    <source>
        <dbReference type="ARBA" id="ARBA00022840"/>
    </source>
</evidence>
<dbReference type="SUPFAM" id="SSF52317">
    <property type="entry name" value="Class I glutamine amidotransferase-like"/>
    <property type="match status" value="1"/>
</dbReference>
<dbReference type="OrthoDB" id="9804441at2"/>
<dbReference type="EMBL" id="MSFI01000006">
    <property type="protein sequence ID" value="OMP68006.1"/>
    <property type="molecule type" value="Genomic_DNA"/>
</dbReference>
<evidence type="ECO:0000256" key="4">
    <source>
        <dbReference type="ARBA" id="ARBA00022755"/>
    </source>
</evidence>
<comment type="caution">
    <text evidence="9">The sequence shown here is derived from an EMBL/GenBank/DDBJ whole genome shotgun (WGS) entry which is preliminary data.</text>
</comment>